<dbReference type="EMBL" id="CAMKVN010000672">
    <property type="protein sequence ID" value="CAI2170215.1"/>
    <property type="molecule type" value="Genomic_DNA"/>
</dbReference>
<dbReference type="Gene3D" id="3.30.710.10">
    <property type="entry name" value="Potassium Channel Kv1.1, Chain A"/>
    <property type="match status" value="1"/>
</dbReference>
<keyword evidence="4" id="KW-1185">Reference proteome</keyword>
<dbReference type="Pfam" id="PF00651">
    <property type="entry name" value="BTB"/>
    <property type="match status" value="1"/>
</dbReference>
<evidence type="ECO:0000313" key="3">
    <source>
        <dbReference type="EMBL" id="CAI2170215.1"/>
    </source>
</evidence>
<proteinExistence type="predicted"/>
<dbReference type="PROSITE" id="PS50097">
    <property type="entry name" value="BTB"/>
    <property type="match status" value="1"/>
</dbReference>
<dbReference type="CDD" id="cd18186">
    <property type="entry name" value="BTB_POZ_ZBTB_KLHL-like"/>
    <property type="match status" value="1"/>
</dbReference>
<protein>
    <submittedName>
        <fullName evidence="3">2588_t:CDS:1</fullName>
    </submittedName>
</protein>
<feature type="domain" description="BTB" evidence="1">
    <location>
        <begin position="23"/>
        <end position="96"/>
    </location>
</feature>
<dbReference type="OrthoDB" id="298084at2759"/>
<dbReference type="InterPro" id="IPR011333">
    <property type="entry name" value="SKP1/BTB/POZ_sf"/>
</dbReference>
<reference evidence="3" key="1">
    <citation type="submission" date="2022-08" db="EMBL/GenBank/DDBJ databases">
        <authorList>
            <person name="Kallberg Y."/>
            <person name="Tangrot J."/>
            <person name="Rosling A."/>
        </authorList>
    </citation>
    <scope>NUCLEOTIDE SEQUENCE</scope>
    <source>
        <strain evidence="3">Wild A</strain>
    </source>
</reference>
<dbReference type="PROSITE" id="PS51886">
    <property type="entry name" value="TLDC"/>
    <property type="match status" value="1"/>
</dbReference>
<comment type="caution">
    <text evidence="3">The sequence shown here is derived from an EMBL/GenBank/DDBJ whole genome shotgun (WGS) entry which is preliminary data.</text>
</comment>
<name>A0A9W4SI17_9GLOM</name>
<evidence type="ECO:0000259" key="2">
    <source>
        <dbReference type="PROSITE" id="PS51886"/>
    </source>
</evidence>
<dbReference type="PANTHER" id="PTHR24410:SF23">
    <property type="entry name" value="BTB DOMAIN-CONTAINING PROTEIN-RELATED"/>
    <property type="match status" value="1"/>
</dbReference>
<organism evidence="3 4">
    <name type="scientific">Funneliformis geosporum</name>
    <dbReference type="NCBI Taxonomy" id="1117311"/>
    <lineage>
        <taxon>Eukaryota</taxon>
        <taxon>Fungi</taxon>
        <taxon>Fungi incertae sedis</taxon>
        <taxon>Mucoromycota</taxon>
        <taxon>Glomeromycotina</taxon>
        <taxon>Glomeromycetes</taxon>
        <taxon>Glomerales</taxon>
        <taxon>Glomeraceae</taxon>
        <taxon>Funneliformis</taxon>
    </lineage>
</organism>
<evidence type="ECO:0000259" key="1">
    <source>
        <dbReference type="PROSITE" id="PS50097"/>
    </source>
</evidence>
<dbReference type="InterPro" id="IPR011705">
    <property type="entry name" value="BACK"/>
</dbReference>
<dbReference type="PANTHER" id="PTHR24410">
    <property type="entry name" value="HL07962P-RELATED"/>
    <property type="match status" value="1"/>
</dbReference>
<dbReference type="Proteomes" id="UP001153678">
    <property type="component" value="Unassembled WGS sequence"/>
</dbReference>
<dbReference type="SMART" id="SM00225">
    <property type="entry name" value="BTB"/>
    <property type="match status" value="1"/>
</dbReference>
<feature type="domain" description="TLDc" evidence="2">
    <location>
        <begin position="295"/>
        <end position="472"/>
    </location>
</feature>
<evidence type="ECO:0000313" key="4">
    <source>
        <dbReference type="Proteomes" id="UP001153678"/>
    </source>
</evidence>
<sequence length="472" mass="54942">MASKFHESLSQDLSIMLNDSDDHNIIIQAGENANIKEFRAHTNVLRARSPYFKSALSAKWVTKKNNMFEFKKPNVNPIVFDMILKYLYTGEVDLTKKSGIVILGLLVASDELLLEELFKYVQDHLIEKQTAWVRQNFVLVLHTVFKLDSCKKLQDHCLNSICADPQPFITSKDFPSLDKDIFYGLLKRADLQIEEAVAWDCLIKWGIKQTPNLGSKNNDRAKWNDKDYEELKNTLSRFIPLIRFPDISSDDFFDKVRPYKPIIPPHIYEEAMEFYLKDTLPKTPPRFFKCQIESNIINPRFAYVIANWIDKKDGKAARNKSNLKYKFNLVYRASRNEINSNNFNNFCSGQARYLVLVMDQSSKIYGGYSPIGFNVSSRYNYCANWRPTTDSFIFSCEKNEGNFKKMKLSRVTNSSYAIYDYYNNYGFNFGNSFYMSGQNVYLQYQGYYDDNVISSETNINFVPKEIELFNVA</sequence>
<dbReference type="SMART" id="SM00875">
    <property type="entry name" value="BACK"/>
    <property type="match status" value="1"/>
</dbReference>
<dbReference type="Gene3D" id="1.25.40.420">
    <property type="match status" value="1"/>
</dbReference>
<dbReference type="InterPro" id="IPR006571">
    <property type="entry name" value="TLDc_dom"/>
</dbReference>
<dbReference type="SUPFAM" id="SSF54695">
    <property type="entry name" value="POZ domain"/>
    <property type="match status" value="1"/>
</dbReference>
<dbReference type="Pfam" id="PF07534">
    <property type="entry name" value="TLD"/>
    <property type="match status" value="1"/>
</dbReference>
<dbReference type="InterPro" id="IPR000210">
    <property type="entry name" value="BTB/POZ_dom"/>
</dbReference>
<dbReference type="AlphaFoldDB" id="A0A9W4SI17"/>
<gene>
    <name evidence="3" type="ORF">FWILDA_LOCUS4470</name>
</gene>
<accession>A0A9W4SI17</accession>
<dbReference type="InterPro" id="IPR051481">
    <property type="entry name" value="BTB-POZ/Galectin-3-binding"/>
</dbReference>